<accession>A0ABT0KLZ7</accession>
<feature type="domain" description="6-hydroxymethylpterin diphosphokinase MptE-like" evidence="2">
    <location>
        <begin position="176"/>
        <end position="336"/>
    </location>
</feature>
<dbReference type="SUPFAM" id="SSF48452">
    <property type="entry name" value="TPR-like"/>
    <property type="match status" value="1"/>
</dbReference>
<dbReference type="Pfam" id="PF01973">
    <property type="entry name" value="MptE-like"/>
    <property type="match status" value="1"/>
</dbReference>
<dbReference type="RefSeq" id="WP_248955039.1">
    <property type="nucleotide sequence ID" value="NZ_JAKIKU010000002.1"/>
</dbReference>
<name>A0ABT0KLZ7_9GAMM</name>
<dbReference type="PANTHER" id="PTHR41786:SF1">
    <property type="entry name" value="6-HYDROXYMETHYLPTERIN DIPHOSPHOKINASE MPTE-LIKE DOMAIN-CONTAINING PROTEIN"/>
    <property type="match status" value="1"/>
</dbReference>
<proteinExistence type="predicted"/>
<keyword evidence="1" id="KW-0802">TPR repeat</keyword>
<reference evidence="3 4" key="1">
    <citation type="submission" date="2022-01" db="EMBL/GenBank/DDBJ databases">
        <title>Whole genome-based taxonomy of the Shewanellaceae.</title>
        <authorList>
            <person name="Martin-Rodriguez A.J."/>
        </authorList>
    </citation>
    <scope>NUCLEOTIDE SEQUENCE [LARGE SCALE GENOMIC DNA]</scope>
    <source>
        <strain evidence="3 4">DSM 24955</strain>
    </source>
</reference>
<sequence length="822" mass="93471">MPTSNTMFNNQFAISQFDEYYLPCINRSTFEKVDSTTAFKKIFKQEIFKQDTLHIILGLDSGLLVNYILEAPKVDGSKYIFVELPEVMAMLNIDIPDEKKEYLKVISFDKLVDILPQANHNLFLFKNQVKVTLSISASAGIIEDYPATYNQICQLLSQTSSSLRSNLNQKLFFIEQLYNVVENRQPASVLRNKFLGKTCIVIGGGPSLDDHLEWIQTNYDDLFVIAVSRFASKLSLLGIPAHIIVSIDPQDHNFEVNRDMMTLSNESLLINSHHICHRILAQWQGRSLYLGEHLPWSPSDNIPTVGPTVTNSSIRIAIEMGFSQILLTGVDFCHSKSGVTHAKGSIEASAGSDNSIIHQWVETYAGHLAETPMALYHAANCLQHEAAEYPEVNIINLSINAAKIKGIKHLKVNDIDIQPVICSPITFLKALPECEANNVQFFYSLEKDLKTAKQAFSKMGTFSNEALKLLREAKELPSNTHQHQQKMAKIEEIESKLNKKYSSFCKLIKIYGYYEFSQFLNTKNTEDWSLEQMNSMTYKYYRAFEIISKEMSALIQNSLALLDARREELKSSPSVSLLAKVWQLNDQPGRVLLWLNKVKSQTTETFTEADKELINELEKDYQEQKSSTAHPYFSIKTNNQNLTNTLAKIIDLKSNKNISGLELLAKNIEPLFNKDPYAARLFHLTHHYIHFLNDDFESALNDLLNINKSSRTEIEYKQILLVAYKLHQLDLAEETLDELKSYSDEYIPQYAHILSLRGESQLALNEYLDYLDKYPNDESVLIKLAVFLANIGERESAISAFKQTLSINPDNLTALSYLGKIA</sequence>
<dbReference type="InterPro" id="IPR002826">
    <property type="entry name" value="MptE-like"/>
</dbReference>
<dbReference type="InterPro" id="IPR019734">
    <property type="entry name" value="TPR_rpt"/>
</dbReference>
<protein>
    <submittedName>
        <fullName evidence="3">DUF115 domain-containing protein</fullName>
    </submittedName>
</protein>
<dbReference type="PANTHER" id="PTHR41786">
    <property type="entry name" value="MOTILITY ACCESSORY FACTOR MAF"/>
    <property type="match status" value="1"/>
</dbReference>
<evidence type="ECO:0000256" key="1">
    <source>
        <dbReference type="PROSITE-ProRule" id="PRU00339"/>
    </source>
</evidence>
<dbReference type="EMBL" id="JAKIKU010000002">
    <property type="protein sequence ID" value="MCL1044794.1"/>
    <property type="molecule type" value="Genomic_DNA"/>
</dbReference>
<evidence type="ECO:0000313" key="4">
    <source>
        <dbReference type="Proteomes" id="UP001202134"/>
    </source>
</evidence>
<gene>
    <name evidence="3" type="ORF">L2737_05570</name>
</gene>
<comment type="caution">
    <text evidence="3">The sequence shown here is derived from an EMBL/GenBank/DDBJ whole genome shotgun (WGS) entry which is preliminary data.</text>
</comment>
<dbReference type="Proteomes" id="UP001202134">
    <property type="component" value="Unassembled WGS sequence"/>
</dbReference>
<organism evidence="3 4">
    <name type="scientific">Shewanella electrodiphila</name>
    <dbReference type="NCBI Taxonomy" id="934143"/>
    <lineage>
        <taxon>Bacteria</taxon>
        <taxon>Pseudomonadati</taxon>
        <taxon>Pseudomonadota</taxon>
        <taxon>Gammaproteobacteria</taxon>
        <taxon>Alteromonadales</taxon>
        <taxon>Shewanellaceae</taxon>
        <taxon>Shewanella</taxon>
    </lineage>
</organism>
<evidence type="ECO:0000313" key="3">
    <source>
        <dbReference type="EMBL" id="MCL1044794.1"/>
    </source>
</evidence>
<dbReference type="PROSITE" id="PS50005">
    <property type="entry name" value="TPR"/>
    <property type="match status" value="1"/>
</dbReference>
<feature type="repeat" description="TPR" evidence="1">
    <location>
        <begin position="778"/>
        <end position="811"/>
    </location>
</feature>
<keyword evidence="4" id="KW-1185">Reference proteome</keyword>
<dbReference type="Gene3D" id="1.25.40.10">
    <property type="entry name" value="Tetratricopeptide repeat domain"/>
    <property type="match status" value="1"/>
</dbReference>
<dbReference type="InterPro" id="IPR011990">
    <property type="entry name" value="TPR-like_helical_dom_sf"/>
</dbReference>
<evidence type="ECO:0000259" key="2">
    <source>
        <dbReference type="Pfam" id="PF01973"/>
    </source>
</evidence>